<dbReference type="EMBL" id="BKCP01007737">
    <property type="protein sequence ID" value="GER46958.1"/>
    <property type="molecule type" value="Genomic_DNA"/>
</dbReference>
<dbReference type="AlphaFoldDB" id="A0A5A7QPW3"/>
<gene>
    <name evidence="2" type="ORF">STAS_24029</name>
</gene>
<proteinExistence type="predicted"/>
<protein>
    <submittedName>
        <fullName evidence="2">J-domain protein required for chloroplastaccumulation response 1</fullName>
    </submittedName>
</protein>
<name>A0A5A7QPW3_STRAF</name>
<dbReference type="Proteomes" id="UP000325081">
    <property type="component" value="Unassembled WGS sequence"/>
</dbReference>
<evidence type="ECO:0000313" key="3">
    <source>
        <dbReference type="Proteomes" id="UP000325081"/>
    </source>
</evidence>
<accession>A0A5A7QPW3</accession>
<evidence type="ECO:0000313" key="2">
    <source>
        <dbReference type="EMBL" id="GER46958.1"/>
    </source>
</evidence>
<feature type="compositionally biased region" description="Acidic residues" evidence="1">
    <location>
        <begin position="64"/>
        <end position="103"/>
    </location>
</feature>
<comment type="caution">
    <text evidence="2">The sequence shown here is derived from an EMBL/GenBank/DDBJ whole genome shotgun (WGS) entry which is preliminary data.</text>
</comment>
<feature type="region of interest" description="Disordered" evidence="1">
    <location>
        <begin position="63"/>
        <end position="103"/>
    </location>
</feature>
<keyword evidence="3" id="KW-1185">Reference proteome</keyword>
<evidence type="ECO:0000256" key="1">
    <source>
        <dbReference type="SAM" id="MobiDB-lite"/>
    </source>
</evidence>
<reference evidence="3" key="1">
    <citation type="journal article" date="2019" name="Curr. Biol.">
        <title>Genome Sequence of Striga asiatica Provides Insight into the Evolution of Plant Parasitism.</title>
        <authorList>
            <person name="Yoshida S."/>
            <person name="Kim S."/>
            <person name="Wafula E.K."/>
            <person name="Tanskanen J."/>
            <person name="Kim Y.M."/>
            <person name="Honaas L."/>
            <person name="Yang Z."/>
            <person name="Spallek T."/>
            <person name="Conn C.E."/>
            <person name="Ichihashi Y."/>
            <person name="Cheong K."/>
            <person name="Cui S."/>
            <person name="Der J.P."/>
            <person name="Gundlach H."/>
            <person name="Jiao Y."/>
            <person name="Hori C."/>
            <person name="Ishida J.K."/>
            <person name="Kasahara H."/>
            <person name="Kiba T."/>
            <person name="Kim M.S."/>
            <person name="Koo N."/>
            <person name="Laohavisit A."/>
            <person name="Lee Y.H."/>
            <person name="Lumba S."/>
            <person name="McCourt P."/>
            <person name="Mortimer J.C."/>
            <person name="Mutuku J.M."/>
            <person name="Nomura T."/>
            <person name="Sasaki-Sekimoto Y."/>
            <person name="Seto Y."/>
            <person name="Wang Y."/>
            <person name="Wakatake T."/>
            <person name="Sakakibara H."/>
            <person name="Demura T."/>
            <person name="Yamaguchi S."/>
            <person name="Yoneyama K."/>
            <person name="Manabe R.I."/>
            <person name="Nelson D.C."/>
            <person name="Schulman A.H."/>
            <person name="Timko M.P."/>
            <person name="dePamphilis C.W."/>
            <person name="Choi D."/>
            <person name="Shirasu K."/>
        </authorList>
    </citation>
    <scope>NUCLEOTIDE SEQUENCE [LARGE SCALE GENOMIC DNA]</scope>
    <source>
        <strain evidence="3">cv. UVA1</strain>
    </source>
</reference>
<sequence>MGLGRVKDLQLCKPVPMLLEAFKFLLYGVAFLAKSSMLVTLESDVKDSDFPLSYKARLEFAQKDDDDDDASSATSDEDIDDPFETVDSCPIDEMDDDGEQFSS</sequence>
<organism evidence="2 3">
    <name type="scientific">Striga asiatica</name>
    <name type="common">Asiatic witchweed</name>
    <name type="synonym">Buchnera asiatica</name>
    <dbReference type="NCBI Taxonomy" id="4170"/>
    <lineage>
        <taxon>Eukaryota</taxon>
        <taxon>Viridiplantae</taxon>
        <taxon>Streptophyta</taxon>
        <taxon>Embryophyta</taxon>
        <taxon>Tracheophyta</taxon>
        <taxon>Spermatophyta</taxon>
        <taxon>Magnoliopsida</taxon>
        <taxon>eudicotyledons</taxon>
        <taxon>Gunneridae</taxon>
        <taxon>Pentapetalae</taxon>
        <taxon>asterids</taxon>
        <taxon>lamiids</taxon>
        <taxon>Lamiales</taxon>
        <taxon>Orobanchaceae</taxon>
        <taxon>Buchnereae</taxon>
        <taxon>Striga</taxon>
    </lineage>
</organism>